<evidence type="ECO:0000313" key="5">
    <source>
        <dbReference type="Proteomes" id="UP000033754"/>
    </source>
</evidence>
<dbReference type="Gene3D" id="3.30.1330.10">
    <property type="entry name" value="PurM-like, N-terminal domain"/>
    <property type="match status" value="1"/>
</dbReference>
<protein>
    <recommendedName>
        <fullName evidence="1">Phosphoribosylformylglycinamidine cyclo-ligase</fullName>
    </recommendedName>
    <alternativeName>
        <fullName evidence="2">AIRS</fullName>
    </alternativeName>
</protein>
<dbReference type="AlphaFoldDB" id="A0A0F3NMM8"/>
<dbReference type="GO" id="GO:0004641">
    <property type="term" value="F:phosphoribosylformylglycinamidine cyclo-ligase activity"/>
    <property type="evidence" value="ECO:0007669"/>
    <property type="project" value="InterPro"/>
</dbReference>
<dbReference type="Pfam" id="PF00586">
    <property type="entry name" value="AIRS"/>
    <property type="match status" value="1"/>
</dbReference>
<name>A0A0F3NMM8_ANAPH</name>
<sequence length="126" mass="13284">MEALEQCSTYTLLDTTPLLLSSIDGVGTKLLIAQATGQHQHIGVDLVAMCVNDVLAQGTKPLFFLDYFATGALDPSVALEVLRGISHGCKPAGASLVGGETAEMPGMYSRGHYDLAGFTETFFSSL</sequence>
<dbReference type="InterPro" id="IPR016188">
    <property type="entry name" value="PurM-like_N"/>
</dbReference>
<organism evidence="4 5">
    <name type="scientific">Anaplasma phagocytophilum str. NCH-1</name>
    <dbReference type="NCBI Taxonomy" id="1359161"/>
    <lineage>
        <taxon>Bacteria</taxon>
        <taxon>Pseudomonadati</taxon>
        <taxon>Pseudomonadota</taxon>
        <taxon>Alphaproteobacteria</taxon>
        <taxon>Rickettsiales</taxon>
        <taxon>Anaplasmataceae</taxon>
        <taxon>Anaplasma</taxon>
        <taxon>phagocytophilum group</taxon>
    </lineage>
</organism>
<dbReference type="GO" id="GO:0004637">
    <property type="term" value="F:phosphoribosylamine-glycine ligase activity"/>
    <property type="evidence" value="ECO:0007669"/>
    <property type="project" value="TreeGrafter"/>
</dbReference>
<dbReference type="Proteomes" id="UP000033754">
    <property type="component" value="Unassembled WGS sequence"/>
</dbReference>
<evidence type="ECO:0000256" key="1">
    <source>
        <dbReference type="ARBA" id="ARBA00020367"/>
    </source>
</evidence>
<dbReference type="PANTHER" id="PTHR10520">
    <property type="entry name" value="TRIFUNCTIONAL PURINE BIOSYNTHETIC PROTEIN ADENOSINE-3-RELATED"/>
    <property type="match status" value="1"/>
</dbReference>
<accession>A0A0F3NMM8</accession>
<proteinExistence type="predicted"/>
<dbReference type="InterPro" id="IPR004733">
    <property type="entry name" value="PurM_cligase"/>
</dbReference>
<evidence type="ECO:0000256" key="2">
    <source>
        <dbReference type="ARBA" id="ARBA00033093"/>
    </source>
</evidence>
<dbReference type="InterPro" id="IPR036921">
    <property type="entry name" value="PurM-like_N_sf"/>
</dbReference>
<dbReference type="EMBL" id="LANT01000002">
    <property type="protein sequence ID" value="KJV68129.1"/>
    <property type="molecule type" value="Genomic_DNA"/>
</dbReference>
<dbReference type="GO" id="GO:0006189">
    <property type="term" value="P:'de novo' IMP biosynthetic process"/>
    <property type="evidence" value="ECO:0007669"/>
    <property type="project" value="InterPro"/>
</dbReference>
<gene>
    <name evidence="4" type="ORF">EPHNCH_0424</name>
</gene>
<reference evidence="4 5" key="1">
    <citation type="submission" date="2015-01" db="EMBL/GenBank/DDBJ databases">
        <title>Genome Sequencing of Rickettsiales.</title>
        <authorList>
            <person name="Daugherty S.C."/>
            <person name="Su Q."/>
            <person name="Abolude K."/>
            <person name="Beier-Sexton M."/>
            <person name="Carlyon J.A."/>
            <person name="Carter R."/>
            <person name="Day N.P."/>
            <person name="Dumler S.J."/>
            <person name="Dyachenko V."/>
            <person name="Godinez A."/>
            <person name="Kurtti T.J."/>
            <person name="Lichay M."/>
            <person name="Mullins K.E."/>
            <person name="Ott S."/>
            <person name="Pappas-Brown V."/>
            <person name="Paris D.H."/>
            <person name="Patel P."/>
            <person name="Richards A.L."/>
            <person name="Sadzewicz L."/>
            <person name="Sears K."/>
            <person name="Seidman D."/>
            <person name="Sengamalay N."/>
            <person name="Stenos J."/>
            <person name="Tallon L.J."/>
            <person name="Vincent G."/>
            <person name="Fraser C.M."/>
            <person name="Munderloh U."/>
            <person name="Dunning-Hotopp J.C."/>
        </authorList>
    </citation>
    <scope>NUCLEOTIDE SEQUENCE [LARGE SCALE GENOMIC DNA]</scope>
    <source>
        <strain evidence="4 5">NCH-1</strain>
    </source>
</reference>
<dbReference type="PANTHER" id="PTHR10520:SF12">
    <property type="entry name" value="TRIFUNCTIONAL PURINE BIOSYNTHETIC PROTEIN ADENOSINE-3"/>
    <property type="match status" value="1"/>
</dbReference>
<dbReference type="SUPFAM" id="SSF55326">
    <property type="entry name" value="PurM N-terminal domain-like"/>
    <property type="match status" value="1"/>
</dbReference>
<dbReference type="GO" id="GO:0046084">
    <property type="term" value="P:adenine biosynthetic process"/>
    <property type="evidence" value="ECO:0007669"/>
    <property type="project" value="TreeGrafter"/>
</dbReference>
<dbReference type="PATRIC" id="fig|1359161.3.peg.494"/>
<evidence type="ECO:0000259" key="3">
    <source>
        <dbReference type="Pfam" id="PF00586"/>
    </source>
</evidence>
<feature type="domain" description="PurM-like N-terminal" evidence="3">
    <location>
        <begin position="15"/>
        <end position="116"/>
    </location>
</feature>
<dbReference type="GO" id="GO:0005829">
    <property type="term" value="C:cytosol"/>
    <property type="evidence" value="ECO:0007669"/>
    <property type="project" value="TreeGrafter"/>
</dbReference>
<evidence type="ECO:0000313" key="4">
    <source>
        <dbReference type="EMBL" id="KJV68129.1"/>
    </source>
</evidence>
<comment type="caution">
    <text evidence="4">The sequence shown here is derived from an EMBL/GenBank/DDBJ whole genome shotgun (WGS) entry which is preliminary data.</text>
</comment>